<gene>
    <name evidence="1" type="ORF">LCGC14_1179170</name>
</gene>
<organism evidence="1">
    <name type="scientific">marine sediment metagenome</name>
    <dbReference type="NCBI Taxonomy" id="412755"/>
    <lineage>
        <taxon>unclassified sequences</taxon>
        <taxon>metagenomes</taxon>
        <taxon>ecological metagenomes</taxon>
    </lineage>
</organism>
<dbReference type="AlphaFoldDB" id="A0A0F9PT57"/>
<dbReference type="EMBL" id="LAZR01005896">
    <property type="protein sequence ID" value="KKM96322.1"/>
    <property type="molecule type" value="Genomic_DNA"/>
</dbReference>
<reference evidence="1" key="1">
    <citation type="journal article" date="2015" name="Nature">
        <title>Complex archaea that bridge the gap between prokaryotes and eukaryotes.</title>
        <authorList>
            <person name="Spang A."/>
            <person name="Saw J.H."/>
            <person name="Jorgensen S.L."/>
            <person name="Zaremba-Niedzwiedzka K."/>
            <person name="Martijn J."/>
            <person name="Lind A.E."/>
            <person name="van Eijk R."/>
            <person name="Schleper C."/>
            <person name="Guy L."/>
            <person name="Ettema T.J."/>
        </authorList>
    </citation>
    <scope>NUCLEOTIDE SEQUENCE</scope>
</reference>
<evidence type="ECO:0000313" key="1">
    <source>
        <dbReference type="EMBL" id="KKM96322.1"/>
    </source>
</evidence>
<protein>
    <submittedName>
        <fullName evidence="1">Uncharacterized protein</fullName>
    </submittedName>
</protein>
<proteinExistence type="predicted"/>
<accession>A0A0F9PT57</accession>
<comment type="caution">
    <text evidence="1">The sequence shown here is derived from an EMBL/GenBank/DDBJ whole genome shotgun (WGS) entry which is preliminary data.</text>
</comment>
<sequence>MGNTLDDFFGDGSADDIPECSFCGKAEGELIVGVRDANGPTHWHHTACKGKTLIPTWDEATEIMINQNDQVYNKEQFAKLGKGNL</sequence>
<name>A0A0F9PT57_9ZZZZ</name>